<accession>A0ABQ9F148</accession>
<keyword evidence="8" id="KW-0539">Nucleus</keyword>
<dbReference type="Pfam" id="PF00096">
    <property type="entry name" value="zf-C2H2"/>
    <property type="match status" value="2"/>
</dbReference>
<evidence type="ECO:0000256" key="8">
    <source>
        <dbReference type="ARBA" id="ARBA00023242"/>
    </source>
</evidence>
<protein>
    <recommendedName>
        <fullName evidence="11">C2H2-type domain-containing protein</fullName>
    </recommendedName>
</protein>
<evidence type="ECO:0000256" key="9">
    <source>
        <dbReference type="PROSITE-ProRule" id="PRU00042"/>
    </source>
</evidence>
<dbReference type="PANTHER" id="PTHR45718">
    <property type="entry name" value="TRANSCRIPTIONAL ACTIVATOR CUBITUS INTERRUPTUS"/>
    <property type="match status" value="1"/>
</dbReference>
<dbReference type="InterPro" id="IPR056436">
    <property type="entry name" value="Znf-C2H2_ZIC1-5/GLI1-3-like"/>
</dbReference>
<feature type="domain" description="C2H2-type" evidence="11">
    <location>
        <begin position="295"/>
        <end position="324"/>
    </location>
</feature>
<dbReference type="InterPro" id="IPR013087">
    <property type="entry name" value="Znf_C2H2_type"/>
</dbReference>
<feature type="domain" description="C2H2-type" evidence="11">
    <location>
        <begin position="325"/>
        <end position="354"/>
    </location>
</feature>
<feature type="region of interest" description="Disordered" evidence="10">
    <location>
        <begin position="338"/>
        <end position="408"/>
    </location>
</feature>
<keyword evidence="4" id="KW-0677">Repeat</keyword>
<comment type="subcellular location">
    <subcellularLocation>
        <location evidence="1">Nucleus</location>
    </subcellularLocation>
</comment>
<dbReference type="SMART" id="SM00355">
    <property type="entry name" value="ZnF_C2H2"/>
    <property type="match status" value="4"/>
</dbReference>
<keyword evidence="5 9" id="KW-0863">Zinc-finger</keyword>
<reference evidence="12 13" key="1">
    <citation type="submission" date="2022-12" db="EMBL/GenBank/DDBJ databases">
        <title>Chromosome-level genome of Tegillarca granosa.</title>
        <authorList>
            <person name="Kim J."/>
        </authorList>
    </citation>
    <scope>NUCLEOTIDE SEQUENCE [LARGE SCALE GENOMIC DNA]</scope>
    <source>
        <strain evidence="12">Teg-2019</strain>
        <tissue evidence="12">Adductor muscle</tissue>
    </source>
</reference>
<organism evidence="12 13">
    <name type="scientific">Tegillarca granosa</name>
    <name type="common">Malaysian cockle</name>
    <name type="synonym">Anadara granosa</name>
    <dbReference type="NCBI Taxonomy" id="220873"/>
    <lineage>
        <taxon>Eukaryota</taxon>
        <taxon>Metazoa</taxon>
        <taxon>Spiralia</taxon>
        <taxon>Lophotrochozoa</taxon>
        <taxon>Mollusca</taxon>
        <taxon>Bivalvia</taxon>
        <taxon>Autobranchia</taxon>
        <taxon>Pteriomorphia</taxon>
        <taxon>Arcoida</taxon>
        <taxon>Arcoidea</taxon>
        <taxon>Arcidae</taxon>
        <taxon>Tegillarca</taxon>
    </lineage>
</organism>
<evidence type="ECO:0000313" key="13">
    <source>
        <dbReference type="Proteomes" id="UP001217089"/>
    </source>
</evidence>
<dbReference type="InterPro" id="IPR041643">
    <property type="entry name" value="Znf_ZIC"/>
</dbReference>
<evidence type="ECO:0000256" key="3">
    <source>
        <dbReference type="ARBA" id="ARBA00022723"/>
    </source>
</evidence>
<comment type="caution">
    <text evidence="12">The sequence shown here is derived from an EMBL/GenBank/DDBJ whole genome shotgun (WGS) entry which is preliminary data.</text>
</comment>
<feature type="compositionally biased region" description="Low complexity" evidence="10">
    <location>
        <begin position="365"/>
        <end position="380"/>
    </location>
</feature>
<evidence type="ECO:0000256" key="10">
    <source>
        <dbReference type="SAM" id="MobiDB-lite"/>
    </source>
</evidence>
<dbReference type="SUPFAM" id="SSF57667">
    <property type="entry name" value="beta-beta-alpha zinc fingers"/>
    <property type="match status" value="2"/>
</dbReference>
<feature type="domain" description="C2H2-type" evidence="11">
    <location>
        <begin position="237"/>
        <end position="264"/>
    </location>
</feature>
<evidence type="ECO:0000259" key="11">
    <source>
        <dbReference type="PROSITE" id="PS50157"/>
    </source>
</evidence>
<evidence type="ECO:0000256" key="7">
    <source>
        <dbReference type="ARBA" id="ARBA00023125"/>
    </source>
</evidence>
<evidence type="ECO:0000256" key="4">
    <source>
        <dbReference type="ARBA" id="ARBA00022737"/>
    </source>
</evidence>
<evidence type="ECO:0000256" key="6">
    <source>
        <dbReference type="ARBA" id="ARBA00022833"/>
    </source>
</evidence>
<dbReference type="Pfam" id="PF23561">
    <property type="entry name" value="zf-C2H2_15"/>
    <property type="match status" value="1"/>
</dbReference>
<keyword evidence="13" id="KW-1185">Reference proteome</keyword>
<comment type="similarity">
    <text evidence="2">Belongs to the GLI C2H2-type zinc-finger protein family.</text>
</comment>
<dbReference type="PROSITE" id="PS00028">
    <property type="entry name" value="ZINC_FINGER_C2H2_1"/>
    <property type="match status" value="3"/>
</dbReference>
<proteinExistence type="inferred from homology"/>
<name>A0ABQ9F148_TEGGR</name>
<keyword evidence="3" id="KW-0479">Metal-binding</keyword>
<feature type="domain" description="C2H2-type" evidence="11">
    <location>
        <begin position="265"/>
        <end position="294"/>
    </location>
</feature>
<dbReference type="EMBL" id="JARBDR010000640">
    <property type="protein sequence ID" value="KAJ8310291.1"/>
    <property type="molecule type" value="Genomic_DNA"/>
</dbReference>
<dbReference type="InterPro" id="IPR036236">
    <property type="entry name" value="Znf_C2H2_sf"/>
</dbReference>
<sequence>MISSFVDRNEPQHIPPPGVGYGHPEGGMIQGQQYNYYAPQTNGYGVSYSNVSNLGSRDLFLRRTDFGISGTPENTVTSRSGMIFPPSSSFPHSQHHQDVSPHMLLQGLHDVSSYNSRQHMHSQSGYFNVPGHNAPEVYPRSDQVGLNPPPRIDQYEPHPQQPFMNPMNVLQNGPGPFFRYMRPPIKQERTCLWIEKDQPEPKKPCNKVFYTMHEIVNHITIDHIGGPEQTDHTCYWTECAREHRPFKAKYKLVNHVRVHTGEKPFPCPFPGCGKVFARSENLKIHKRIHTGEKPFKCEFEGCDRRFANSSDRKKHSHVHTSDKPYNCRVRGCDKSYTHPSSLRKHMKVHGDVESTIETQENDKVSISSETTSRTSPPSDTCQSPSSLEHVERKPDITSNLSHNDHNIHTSEVPKLNDWFVCHPRPGVTSSGKDHSHFPPIAQLPSFHPMPIMQYS</sequence>
<keyword evidence="6" id="KW-0862">Zinc</keyword>
<evidence type="ECO:0000256" key="5">
    <source>
        <dbReference type="ARBA" id="ARBA00022771"/>
    </source>
</evidence>
<dbReference type="PANTHER" id="PTHR45718:SF8">
    <property type="entry name" value="GLIS FAMILY ZINC FINGER 2"/>
    <property type="match status" value="1"/>
</dbReference>
<feature type="region of interest" description="Disordered" evidence="10">
    <location>
        <begin position="1"/>
        <end position="20"/>
    </location>
</feature>
<evidence type="ECO:0000256" key="2">
    <source>
        <dbReference type="ARBA" id="ARBA00010831"/>
    </source>
</evidence>
<feature type="region of interest" description="Disordered" evidence="10">
    <location>
        <begin position="428"/>
        <end position="455"/>
    </location>
</feature>
<dbReference type="PROSITE" id="PS50157">
    <property type="entry name" value="ZINC_FINGER_C2H2_2"/>
    <property type="match status" value="4"/>
</dbReference>
<dbReference type="Pfam" id="PF18366">
    <property type="entry name" value="zf_ZIC"/>
    <property type="match status" value="1"/>
</dbReference>
<evidence type="ECO:0000256" key="1">
    <source>
        <dbReference type="ARBA" id="ARBA00004123"/>
    </source>
</evidence>
<evidence type="ECO:0000313" key="12">
    <source>
        <dbReference type="EMBL" id="KAJ8310291.1"/>
    </source>
</evidence>
<dbReference type="Gene3D" id="3.30.160.60">
    <property type="entry name" value="Classic Zinc Finger"/>
    <property type="match status" value="4"/>
</dbReference>
<keyword evidence="7" id="KW-0238">DNA-binding</keyword>
<dbReference type="InterPro" id="IPR043359">
    <property type="entry name" value="GLI-like"/>
</dbReference>
<dbReference type="Proteomes" id="UP001217089">
    <property type="component" value="Unassembled WGS sequence"/>
</dbReference>
<gene>
    <name evidence="12" type="ORF">KUTeg_012156</name>
</gene>